<evidence type="ECO:0000313" key="3">
    <source>
        <dbReference type="EMBL" id="SDT95629.1"/>
    </source>
</evidence>
<keyword evidence="4" id="KW-1185">Reference proteome</keyword>
<dbReference type="PANTHER" id="PTHR22916:SF3">
    <property type="entry name" value="UDP-GLCNAC:BETAGAL BETA-1,3-N-ACETYLGLUCOSAMINYLTRANSFERASE-LIKE PROTEIN 1"/>
    <property type="match status" value="1"/>
</dbReference>
<proteinExistence type="predicted"/>
<dbReference type="InterPro" id="IPR029044">
    <property type="entry name" value="Nucleotide-diphossugar_trans"/>
</dbReference>
<dbReference type="RefSeq" id="WP_090193258.1">
    <property type="nucleotide sequence ID" value="NZ_LT629785.1"/>
</dbReference>
<reference evidence="4" key="1">
    <citation type="submission" date="2016-10" db="EMBL/GenBank/DDBJ databases">
        <authorList>
            <person name="Varghese N."/>
            <person name="Submissions S."/>
        </authorList>
    </citation>
    <scope>NUCLEOTIDE SEQUENCE [LARGE SCALE GENOMIC DNA]</scope>
    <source>
        <strain evidence="4">DSM 17875</strain>
    </source>
</reference>
<evidence type="ECO:0000256" key="1">
    <source>
        <dbReference type="ARBA" id="ARBA00022519"/>
    </source>
</evidence>
<organism evidence="3 4">
    <name type="scientific">Pseudomonas pohangensis</name>
    <dbReference type="NCBI Taxonomy" id="364197"/>
    <lineage>
        <taxon>Bacteria</taxon>
        <taxon>Pseudomonadati</taxon>
        <taxon>Pseudomonadota</taxon>
        <taxon>Gammaproteobacteria</taxon>
        <taxon>Pseudomonadales</taxon>
        <taxon>Pseudomonadaceae</taxon>
        <taxon>Pseudomonas</taxon>
    </lineage>
</organism>
<dbReference type="OrthoDB" id="9801954at2"/>
<dbReference type="AlphaFoldDB" id="A0A1H2EKU4"/>
<dbReference type="SUPFAM" id="SSF53448">
    <property type="entry name" value="Nucleotide-diphospho-sugar transferases"/>
    <property type="match status" value="1"/>
</dbReference>
<keyword evidence="3" id="KW-0808">Transferase</keyword>
<sequence length="315" mass="35023">MGENGKPLVTFALFAYNQEKYIREAVEAALTQDYSPLEIILSDDCSIDATFEIMREMADCYTGPHSVVLNRNTRNLNVGGHINNVNRLSNGELIVAAAGDDISQPDRVSRLVDAWLATGKKSGLLHSACIMITEAGALIGERGFPALEELKSAESAIVNNVRVMGATEAWDRRLFNSYGDFRDGLVHEDQALTFRSLLAGRPVTYVDRPLVFYRYAVGITASYFGPAARNTSKRVIELGRLRTDALQRLDDLKVFPNPLIEAAASSAWNKYDVALRFEESMPGLFELTGLFRRVGIACVARLVIKRLVNTWRKRC</sequence>
<dbReference type="STRING" id="364197.SAMN05216296_0870"/>
<keyword evidence="1" id="KW-0472">Membrane</keyword>
<dbReference type="Pfam" id="PF00535">
    <property type="entry name" value="Glycos_transf_2"/>
    <property type="match status" value="1"/>
</dbReference>
<keyword evidence="1" id="KW-0997">Cell inner membrane</keyword>
<evidence type="ECO:0000313" key="4">
    <source>
        <dbReference type="Proteomes" id="UP000243232"/>
    </source>
</evidence>
<keyword evidence="1" id="KW-1003">Cell membrane</keyword>
<accession>A0A1H2EKU4</accession>
<dbReference type="Proteomes" id="UP000243232">
    <property type="component" value="Chromosome I"/>
</dbReference>
<gene>
    <name evidence="3" type="ORF">SAMN05216296_0870</name>
</gene>
<dbReference type="Gene3D" id="3.90.550.10">
    <property type="entry name" value="Spore Coat Polysaccharide Biosynthesis Protein SpsA, Chain A"/>
    <property type="match status" value="1"/>
</dbReference>
<dbReference type="EMBL" id="LT629785">
    <property type="protein sequence ID" value="SDT95629.1"/>
    <property type="molecule type" value="Genomic_DNA"/>
</dbReference>
<dbReference type="InterPro" id="IPR001173">
    <property type="entry name" value="Glyco_trans_2-like"/>
</dbReference>
<dbReference type="PANTHER" id="PTHR22916">
    <property type="entry name" value="GLYCOSYLTRANSFERASE"/>
    <property type="match status" value="1"/>
</dbReference>
<dbReference type="GO" id="GO:0016758">
    <property type="term" value="F:hexosyltransferase activity"/>
    <property type="evidence" value="ECO:0007669"/>
    <property type="project" value="UniProtKB-ARBA"/>
</dbReference>
<name>A0A1H2EKU4_9PSED</name>
<evidence type="ECO:0000259" key="2">
    <source>
        <dbReference type="Pfam" id="PF00535"/>
    </source>
</evidence>
<protein>
    <submittedName>
        <fullName evidence="3">Glycosyl transferase family 2</fullName>
    </submittedName>
</protein>
<feature type="domain" description="Glycosyltransferase 2-like" evidence="2">
    <location>
        <begin position="15"/>
        <end position="120"/>
    </location>
</feature>